<name>A0A225VAT9_9STRA</name>
<dbReference type="Proteomes" id="UP000198211">
    <property type="component" value="Unassembled WGS sequence"/>
</dbReference>
<dbReference type="STRING" id="4795.A0A225VAT9"/>
<sequence length="174" mass="19935">MPALEDWPRDVELPDEYFNPRQWKFPSVSIGIHGGVGLLKWNDVPEHEGEAIRNGTELCVRWSVLKYPPWNPSIKLAMNAEVGNHRIIRAGEIIGEYLGRIDLFGRHCQNGPLNEGHRMHRKMRSTGNKRLGIDAKEPDGVVRSLNHACSLAARFTRFRVGRILQSLRSRFVIY</sequence>
<dbReference type="Gene3D" id="2.170.270.10">
    <property type="entry name" value="SET domain"/>
    <property type="match status" value="1"/>
</dbReference>
<keyword evidence="2" id="KW-1185">Reference proteome</keyword>
<evidence type="ECO:0000313" key="2">
    <source>
        <dbReference type="Proteomes" id="UP000198211"/>
    </source>
</evidence>
<reference evidence="2" key="1">
    <citation type="submission" date="2017-03" db="EMBL/GenBank/DDBJ databases">
        <title>Phytopthora megakarya and P. palmivora, two closely related causual agents of cacao black pod achieved similar genome size and gene model numbers by different mechanisms.</title>
        <authorList>
            <person name="Ali S."/>
            <person name="Shao J."/>
            <person name="Larry D.J."/>
            <person name="Kronmiller B."/>
            <person name="Shen D."/>
            <person name="Strem M.D."/>
            <person name="Melnick R.L."/>
            <person name="Guiltinan M.J."/>
            <person name="Tyler B.M."/>
            <person name="Meinhardt L.W."/>
            <person name="Bailey B.A."/>
        </authorList>
    </citation>
    <scope>NUCLEOTIDE SEQUENCE [LARGE SCALE GENOMIC DNA]</scope>
    <source>
        <strain evidence="2">zdho120</strain>
    </source>
</reference>
<accession>A0A225VAT9</accession>
<protein>
    <submittedName>
        <fullName evidence="1">Uncharacterized protein</fullName>
    </submittedName>
</protein>
<dbReference type="AlphaFoldDB" id="A0A225VAT9"/>
<gene>
    <name evidence="1" type="ORF">PHMEG_00027010</name>
</gene>
<evidence type="ECO:0000313" key="1">
    <source>
        <dbReference type="EMBL" id="OWZ01570.1"/>
    </source>
</evidence>
<proteinExistence type="predicted"/>
<dbReference type="OrthoDB" id="57563at2759"/>
<organism evidence="1 2">
    <name type="scientific">Phytophthora megakarya</name>
    <dbReference type="NCBI Taxonomy" id="4795"/>
    <lineage>
        <taxon>Eukaryota</taxon>
        <taxon>Sar</taxon>
        <taxon>Stramenopiles</taxon>
        <taxon>Oomycota</taxon>
        <taxon>Peronosporomycetes</taxon>
        <taxon>Peronosporales</taxon>
        <taxon>Peronosporaceae</taxon>
        <taxon>Phytophthora</taxon>
    </lineage>
</organism>
<dbReference type="EMBL" id="NBNE01006753">
    <property type="protein sequence ID" value="OWZ01570.1"/>
    <property type="molecule type" value="Genomic_DNA"/>
</dbReference>
<comment type="caution">
    <text evidence="1">The sequence shown here is derived from an EMBL/GenBank/DDBJ whole genome shotgun (WGS) entry which is preliminary data.</text>
</comment>
<dbReference type="InterPro" id="IPR046341">
    <property type="entry name" value="SET_dom_sf"/>
</dbReference>